<keyword evidence="1" id="KW-0001">2Fe-2S</keyword>
<keyword evidence="3" id="KW-0732">Signal</keyword>
<accession>A0A7S1YV78</accession>
<protein>
    <recommendedName>
        <fullName evidence="4">2Fe-2S ferredoxin-type domain-containing protein</fullName>
    </recommendedName>
</protein>
<name>A0A7S1YV78_9STRA</name>
<dbReference type="GO" id="GO:0051537">
    <property type="term" value="F:2 iron, 2 sulfur cluster binding"/>
    <property type="evidence" value="ECO:0007669"/>
    <property type="project" value="UniProtKB-KW"/>
</dbReference>
<dbReference type="InterPro" id="IPR006058">
    <property type="entry name" value="2Fe2S_fd_BS"/>
</dbReference>
<dbReference type="Gene3D" id="3.10.20.30">
    <property type="match status" value="1"/>
</dbReference>
<feature type="domain" description="2Fe-2S ferredoxin-type" evidence="4">
    <location>
        <begin position="109"/>
        <end position="156"/>
    </location>
</feature>
<dbReference type="InterPro" id="IPR001041">
    <property type="entry name" value="2Fe-2S_ferredoxin-type"/>
</dbReference>
<dbReference type="InterPro" id="IPR036010">
    <property type="entry name" value="2Fe-2S_ferredoxin-like_sf"/>
</dbReference>
<dbReference type="CDD" id="cd00207">
    <property type="entry name" value="fer2"/>
    <property type="match status" value="1"/>
</dbReference>
<keyword evidence="2" id="KW-0411">Iron-sulfur</keyword>
<dbReference type="AlphaFoldDB" id="A0A7S1YV78"/>
<reference evidence="5" key="1">
    <citation type="submission" date="2021-01" db="EMBL/GenBank/DDBJ databases">
        <authorList>
            <person name="Corre E."/>
            <person name="Pelletier E."/>
            <person name="Niang G."/>
            <person name="Scheremetjew M."/>
            <person name="Finn R."/>
            <person name="Kale V."/>
            <person name="Holt S."/>
            <person name="Cochrane G."/>
            <person name="Meng A."/>
            <person name="Brown T."/>
            <person name="Cohen L."/>
        </authorList>
    </citation>
    <scope>NUCLEOTIDE SEQUENCE</scope>
    <source>
        <strain evidence="5">Pop2</strain>
    </source>
</reference>
<dbReference type="EMBL" id="HBGN01009071">
    <property type="protein sequence ID" value="CAD9320186.1"/>
    <property type="molecule type" value="Transcribed_RNA"/>
</dbReference>
<evidence type="ECO:0000256" key="2">
    <source>
        <dbReference type="ARBA" id="ARBA00023014"/>
    </source>
</evidence>
<evidence type="ECO:0000256" key="1">
    <source>
        <dbReference type="ARBA" id="ARBA00022714"/>
    </source>
</evidence>
<feature type="signal peptide" evidence="3">
    <location>
        <begin position="1"/>
        <end position="22"/>
    </location>
</feature>
<organism evidence="5">
    <name type="scientific">Ditylum brightwellii</name>
    <dbReference type="NCBI Taxonomy" id="49249"/>
    <lineage>
        <taxon>Eukaryota</taxon>
        <taxon>Sar</taxon>
        <taxon>Stramenopiles</taxon>
        <taxon>Ochrophyta</taxon>
        <taxon>Bacillariophyta</taxon>
        <taxon>Mediophyceae</taxon>
        <taxon>Lithodesmiophycidae</taxon>
        <taxon>Lithodesmiales</taxon>
        <taxon>Lithodesmiaceae</taxon>
        <taxon>Ditylum</taxon>
    </lineage>
</organism>
<dbReference type="PROSITE" id="PS00197">
    <property type="entry name" value="2FE2S_FER_1"/>
    <property type="match status" value="1"/>
</dbReference>
<gene>
    <name evidence="5" type="ORF">DBRI1063_LOCUS5821</name>
</gene>
<keyword evidence="1" id="KW-0479">Metal-binding</keyword>
<dbReference type="Pfam" id="PF00111">
    <property type="entry name" value="Fer2"/>
    <property type="match status" value="1"/>
</dbReference>
<evidence type="ECO:0000259" key="4">
    <source>
        <dbReference type="Pfam" id="PF00111"/>
    </source>
</evidence>
<dbReference type="SUPFAM" id="SSF54292">
    <property type="entry name" value="2Fe-2S ferredoxin-like"/>
    <property type="match status" value="1"/>
</dbReference>
<evidence type="ECO:0000256" key="3">
    <source>
        <dbReference type="SAM" id="SignalP"/>
    </source>
</evidence>
<sequence length="301" mass="33319">MKLIRSIFATTQVLLVLPFSNGFQASSLSPSCIATASHPKPSQQQKRLELIKLHMAEGDVKKGAYDPKWKKTLTLAEQQALENGGKVLVEKDKGLKGNIAVVFKSGNVTKTTMALPGQPLSDAAVQAGAFIRYGCKKGECGTCEALCNGQYIRPCISKVPADLRSGQEYLVELKAIKAKRVSSGKFYTAKSIVLGFWNNLLGMVGFVKTRRAAKKNWEERQEYEDMIKMRTKELKAARLAREAEEAKLRAAGLITDEPEELPELTPEELLQEVAAIVFGKEKAAEIMEEKKEQDEKNLVKM</sequence>
<keyword evidence="1" id="KW-0408">Iron</keyword>
<evidence type="ECO:0000313" key="5">
    <source>
        <dbReference type="EMBL" id="CAD9320186.1"/>
    </source>
</evidence>
<dbReference type="InterPro" id="IPR012675">
    <property type="entry name" value="Beta-grasp_dom_sf"/>
</dbReference>
<feature type="chain" id="PRO_5031544553" description="2Fe-2S ferredoxin-type domain-containing protein" evidence="3">
    <location>
        <begin position="23"/>
        <end position="301"/>
    </location>
</feature>
<proteinExistence type="predicted"/>